<protein>
    <recommendedName>
        <fullName evidence="3">DUF559 domain-containing protein</fullName>
    </recommendedName>
</protein>
<evidence type="ECO:0000313" key="1">
    <source>
        <dbReference type="EMBL" id="GLJ60293.1"/>
    </source>
</evidence>
<dbReference type="AlphaFoldDB" id="A0A9W6H1A2"/>
<proteinExistence type="predicted"/>
<organism evidence="1 2">
    <name type="scientific">Microbacterium barkeri</name>
    <dbReference type="NCBI Taxonomy" id="33917"/>
    <lineage>
        <taxon>Bacteria</taxon>
        <taxon>Bacillati</taxon>
        <taxon>Actinomycetota</taxon>
        <taxon>Actinomycetes</taxon>
        <taxon>Micrococcales</taxon>
        <taxon>Microbacteriaceae</taxon>
        <taxon>Microbacterium</taxon>
    </lineage>
</organism>
<evidence type="ECO:0008006" key="3">
    <source>
        <dbReference type="Google" id="ProtNLM"/>
    </source>
</evidence>
<dbReference type="EMBL" id="BSEJ01000001">
    <property type="protein sequence ID" value="GLJ60293.1"/>
    <property type="molecule type" value="Genomic_DNA"/>
</dbReference>
<dbReference type="InterPro" id="IPR011335">
    <property type="entry name" value="Restrct_endonuc-II-like"/>
</dbReference>
<comment type="caution">
    <text evidence="1">The sequence shown here is derived from an EMBL/GenBank/DDBJ whole genome shotgun (WGS) entry which is preliminary data.</text>
</comment>
<keyword evidence="2" id="KW-1185">Reference proteome</keyword>
<sequence length="286" mass="31476">MPQRVSGRAFRVEEVPEVSSARLRAGDLWIPAQGVRLPTQFTDLESICQAILLTMPPSAAFSHETAARLLALPLPRRLIAPGRVHVTTPTGVRARRGRRIVGHERGLPADAVEVLRGVPVTTPARTFCDLAGALTLAELVALGDAAARMCGSEALRRAAEAVPRGRGPAKLGRAIELVDPGAESPKESELRVLLVEEGLGTLETNFELFDDEGRFVARVDLALTALRIAIEYEGDHHRDKEQWRRDLARRRRIEALGWVYIPVTQADLDDPRRLLADVRAAIARRR</sequence>
<evidence type="ECO:0000313" key="2">
    <source>
        <dbReference type="Proteomes" id="UP001142462"/>
    </source>
</evidence>
<dbReference type="SUPFAM" id="SSF52980">
    <property type="entry name" value="Restriction endonuclease-like"/>
    <property type="match status" value="1"/>
</dbReference>
<dbReference type="Proteomes" id="UP001142462">
    <property type="component" value="Unassembled WGS sequence"/>
</dbReference>
<accession>A0A9W6H1A2</accession>
<gene>
    <name evidence="1" type="ORF">GCM10017576_04220</name>
</gene>
<reference evidence="1" key="2">
    <citation type="submission" date="2023-01" db="EMBL/GenBank/DDBJ databases">
        <authorList>
            <person name="Sun Q."/>
            <person name="Evtushenko L."/>
        </authorList>
    </citation>
    <scope>NUCLEOTIDE SEQUENCE</scope>
    <source>
        <strain evidence="1">VKM Ac-1020</strain>
    </source>
</reference>
<dbReference type="Gene3D" id="3.40.960.10">
    <property type="entry name" value="VSR Endonuclease"/>
    <property type="match status" value="1"/>
</dbReference>
<reference evidence="1" key="1">
    <citation type="journal article" date="2014" name="Int. J. Syst. Evol. Microbiol.">
        <title>Complete genome sequence of Corynebacterium casei LMG S-19264T (=DSM 44701T), isolated from a smear-ripened cheese.</title>
        <authorList>
            <consortium name="US DOE Joint Genome Institute (JGI-PGF)"/>
            <person name="Walter F."/>
            <person name="Albersmeier A."/>
            <person name="Kalinowski J."/>
            <person name="Ruckert C."/>
        </authorList>
    </citation>
    <scope>NUCLEOTIDE SEQUENCE</scope>
    <source>
        <strain evidence="1">VKM Ac-1020</strain>
    </source>
</reference>
<name>A0A9W6H1A2_9MICO</name>